<dbReference type="SUPFAM" id="SSF51735">
    <property type="entry name" value="NAD(P)-binding Rossmann-fold domains"/>
    <property type="match status" value="1"/>
</dbReference>
<organism evidence="2 3">
    <name type="scientific">Pleurostoma richardsiae</name>
    <dbReference type="NCBI Taxonomy" id="41990"/>
    <lineage>
        <taxon>Eukaryota</taxon>
        <taxon>Fungi</taxon>
        <taxon>Dikarya</taxon>
        <taxon>Ascomycota</taxon>
        <taxon>Pezizomycotina</taxon>
        <taxon>Sordariomycetes</taxon>
        <taxon>Sordariomycetidae</taxon>
        <taxon>Calosphaeriales</taxon>
        <taxon>Pleurostomataceae</taxon>
        <taxon>Pleurostoma</taxon>
    </lineage>
</organism>
<accession>A0AA38VQM8</accession>
<sequence>MVSLTEVQASNRRVAQTLPAGLVAVFAGATAGIGETTLKEFARAALQPRIYFIGRSQEAGTRLTAELCSLNPGGQYVFVKADTSLLKNVDEVCSDIRSKENAVNVIFLSQGTLKPGETSEGLPYAQGLTYYSRIRFIVNLLPLLQKATSLRRVVTVLAGGKEGRLFDDDFVGRKLPMSAIRGHACTMMTLALEAISEKAPAVSFIHNYPGAIDTNLIRGDEGFMLQVMKYAFKVMLLFKSMPLKECGERHTFLCTSSKYPPREDDASASGLPLAGSVRVARGIDGKVGSGVYSVDDEGEISDSAVEELLAGYRQKGMVEKLWKHTEEEFLRITGSTLV</sequence>
<gene>
    <name evidence="2" type="ORF">NKR23_g7792</name>
</gene>
<reference evidence="2" key="1">
    <citation type="submission" date="2022-07" db="EMBL/GenBank/DDBJ databases">
        <title>Fungi with potential for degradation of polypropylene.</title>
        <authorList>
            <person name="Gostincar C."/>
        </authorList>
    </citation>
    <scope>NUCLEOTIDE SEQUENCE</scope>
    <source>
        <strain evidence="2">EXF-13308</strain>
    </source>
</reference>
<evidence type="ECO:0000256" key="1">
    <source>
        <dbReference type="ARBA" id="ARBA00023002"/>
    </source>
</evidence>
<dbReference type="Gene3D" id="3.40.50.720">
    <property type="entry name" value="NAD(P)-binding Rossmann-like Domain"/>
    <property type="match status" value="1"/>
</dbReference>
<proteinExistence type="predicted"/>
<dbReference type="AlphaFoldDB" id="A0AA38VQM8"/>
<dbReference type="InterPro" id="IPR052228">
    <property type="entry name" value="Sec_Metab_Biosynth_Oxidored"/>
</dbReference>
<dbReference type="GO" id="GO:0016491">
    <property type="term" value="F:oxidoreductase activity"/>
    <property type="evidence" value="ECO:0007669"/>
    <property type="project" value="UniProtKB-KW"/>
</dbReference>
<dbReference type="InterPro" id="IPR036291">
    <property type="entry name" value="NAD(P)-bd_dom_sf"/>
</dbReference>
<comment type="caution">
    <text evidence="2">The sequence shown here is derived from an EMBL/GenBank/DDBJ whole genome shotgun (WGS) entry which is preliminary data.</text>
</comment>
<dbReference type="Proteomes" id="UP001174694">
    <property type="component" value="Unassembled WGS sequence"/>
</dbReference>
<dbReference type="PANTHER" id="PTHR47534:SF3">
    <property type="entry name" value="ALCOHOL DEHYDROGENASE-LIKE C-TERMINAL DOMAIN-CONTAINING PROTEIN"/>
    <property type="match status" value="1"/>
</dbReference>
<evidence type="ECO:0000313" key="3">
    <source>
        <dbReference type="Proteomes" id="UP001174694"/>
    </source>
</evidence>
<dbReference type="EMBL" id="JANBVO010000025">
    <property type="protein sequence ID" value="KAJ9141734.1"/>
    <property type="molecule type" value="Genomic_DNA"/>
</dbReference>
<name>A0AA38VQM8_9PEZI</name>
<keyword evidence="1" id="KW-0560">Oxidoreductase</keyword>
<keyword evidence="3" id="KW-1185">Reference proteome</keyword>
<dbReference type="PANTHER" id="PTHR47534">
    <property type="entry name" value="YALI0E05731P"/>
    <property type="match status" value="1"/>
</dbReference>
<evidence type="ECO:0000313" key="2">
    <source>
        <dbReference type="EMBL" id="KAJ9141734.1"/>
    </source>
</evidence>
<protein>
    <submittedName>
        <fullName evidence="2">NAD(P)-binding protein</fullName>
    </submittedName>
</protein>